<protein>
    <recommendedName>
        <fullName evidence="3">Beta-propeller repeat protein</fullName>
    </recommendedName>
</protein>
<dbReference type="PANTHER" id="PTHR35580">
    <property type="entry name" value="CELL SURFACE GLYCOPROTEIN (S-LAYER PROTEIN)-LIKE PROTEIN"/>
    <property type="match status" value="1"/>
</dbReference>
<name>A0A4R9M2V1_9LEPT</name>
<dbReference type="RefSeq" id="WP_135759316.1">
    <property type="nucleotide sequence ID" value="NZ_RQHW01000013.1"/>
</dbReference>
<organism evidence="1 2">
    <name type="scientific">Leptospira idonii</name>
    <dbReference type="NCBI Taxonomy" id="1193500"/>
    <lineage>
        <taxon>Bacteria</taxon>
        <taxon>Pseudomonadati</taxon>
        <taxon>Spirochaetota</taxon>
        <taxon>Spirochaetia</taxon>
        <taxon>Leptospirales</taxon>
        <taxon>Leptospiraceae</taxon>
        <taxon>Leptospira</taxon>
    </lineage>
</organism>
<dbReference type="InterPro" id="IPR052918">
    <property type="entry name" value="Motility_Chemotaxis_Reg"/>
</dbReference>
<dbReference type="AlphaFoldDB" id="A0A4R9M2V1"/>
<sequence length="472" mass="49750">MALRNYLFLFLVLISMQCRNLNLNHPAEPGTKSFWETEMLRCALGQGICVPKETEIPQNNEGIKEWTRFLGASSVNTDTKASATDRFGNTYFAGTTSGSLGGEPMIGSNYNYYVAKYDSGGNRVWIRLMGSTVVSSLYCDSIHVDAFGDILVAGSGGGDLNGESGSGDGYVLIKMNSAGSVLWTRIYRTPSETLGLSTASDPQGNVYITGNTEEQLLDGESALGGRNLFFVKYDRNGNKLWSRLIGNAAVGAYGYGISFEPVSGTILVLGETGGSGTLAGVSLPGGLSDSIVMSFRPDNGALIWASVLGVSGGTTQMRGISADRKGSIYIAGNTLNPLDGQTVSGNNVQVLSKYNSAGVRLWTRLLGAGGTTNTAATGVYADNSGHIYTAGYTSGSLNGVAINGTKDAVLTKYDSEGNLIWVRLSGASLVDVEGRGLSSDIYGTLYVTGITNGNFDGQVRSGIQDAFLIKYK</sequence>
<evidence type="ECO:0008006" key="3">
    <source>
        <dbReference type="Google" id="ProtNLM"/>
    </source>
</evidence>
<dbReference type="SUPFAM" id="SSF101898">
    <property type="entry name" value="NHL repeat"/>
    <property type="match status" value="1"/>
</dbReference>
<keyword evidence="2" id="KW-1185">Reference proteome</keyword>
<dbReference type="Pfam" id="PF06739">
    <property type="entry name" value="SBBP"/>
    <property type="match status" value="2"/>
</dbReference>
<comment type="caution">
    <text evidence="1">The sequence shown here is derived from an EMBL/GenBank/DDBJ whole genome shotgun (WGS) entry which is preliminary data.</text>
</comment>
<proteinExistence type="predicted"/>
<accession>A0A4R9M2V1</accession>
<evidence type="ECO:0000313" key="2">
    <source>
        <dbReference type="Proteomes" id="UP000298058"/>
    </source>
</evidence>
<reference evidence="1" key="1">
    <citation type="journal article" date="2019" name="PLoS Negl. Trop. Dis.">
        <title>Revisiting the worldwide diversity of Leptospira species in the environment.</title>
        <authorList>
            <person name="Vincent A.T."/>
            <person name="Schiettekatte O."/>
            <person name="Bourhy P."/>
            <person name="Veyrier F.J."/>
            <person name="Picardeau M."/>
        </authorList>
    </citation>
    <scope>NUCLEOTIDE SEQUENCE [LARGE SCALE GENOMIC DNA]</scope>
    <source>
        <strain evidence="1">201300427</strain>
    </source>
</reference>
<dbReference type="InterPro" id="IPR010620">
    <property type="entry name" value="SBBP_repeat"/>
</dbReference>
<dbReference type="EMBL" id="RQHW01000013">
    <property type="protein sequence ID" value="TGN20452.1"/>
    <property type="molecule type" value="Genomic_DNA"/>
</dbReference>
<evidence type="ECO:0000313" key="1">
    <source>
        <dbReference type="EMBL" id="TGN20452.1"/>
    </source>
</evidence>
<gene>
    <name evidence="1" type="ORF">EHS15_04390</name>
</gene>
<dbReference type="OrthoDB" id="344059at2"/>
<dbReference type="PANTHER" id="PTHR35580:SF1">
    <property type="entry name" value="PHYTASE-LIKE DOMAIN-CONTAINING PROTEIN"/>
    <property type="match status" value="1"/>
</dbReference>
<dbReference type="Proteomes" id="UP000298058">
    <property type="component" value="Unassembled WGS sequence"/>
</dbReference>